<dbReference type="PANTHER" id="PTHR35745">
    <property type="entry name" value="BNACNNG14650D PROTEIN"/>
    <property type="match status" value="1"/>
</dbReference>
<dbReference type="eggNOG" id="ENOG502R35U">
    <property type="taxonomic scope" value="Eukaryota"/>
</dbReference>
<evidence type="ECO:0000313" key="2">
    <source>
        <dbReference type="Proteomes" id="UP000007264"/>
    </source>
</evidence>
<protein>
    <submittedName>
        <fullName evidence="1">Uncharacterized protein</fullName>
    </submittedName>
</protein>
<proteinExistence type="predicted"/>
<dbReference type="OrthoDB" id="511852at2759"/>
<evidence type="ECO:0000313" key="1">
    <source>
        <dbReference type="EMBL" id="EIE21144.1"/>
    </source>
</evidence>
<dbReference type="RefSeq" id="XP_005645688.1">
    <property type="nucleotide sequence ID" value="XM_005645631.1"/>
</dbReference>
<dbReference type="AlphaFoldDB" id="I0YRX5"/>
<keyword evidence="2" id="KW-1185">Reference proteome</keyword>
<sequence>MADVRPESSRSILEAFYYGRAFAETLNAKVGAVVEDVLSDIGKQSAESSQALREFQEEVEERAQSEFSEFLSASSNGASYPPNAALSNTTVYSSDGRFSAGNGRQPVVAASPDLQETVDELRAEMALTRAAVQSYRNKLQQYNPQ</sequence>
<dbReference type="STRING" id="574566.I0YRX5"/>
<gene>
    <name evidence="1" type="ORF">COCSUDRAFT_57061</name>
</gene>
<dbReference type="PANTHER" id="PTHR35745:SF1">
    <property type="entry name" value="OS04G0513000 PROTEIN"/>
    <property type="match status" value="1"/>
</dbReference>
<dbReference type="GO" id="GO:0010027">
    <property type="term" value="P:thylakoid membrane organization"/>
    <property type="evidence" value="ECO:0007669"/>
    <property type="project" value="InterPro"/>
</dbReference>
<dbReference type="EMBL" id="AGSI01000013">
    <property type="protein sequence ID" value="EIE21144.1"/>
    <property type="molecule type" value="Genomic_DNA"/>
</dbReference>
<dbReference type="KEGG" id="csl:COCSUDRAFT_57061"/>
<accession>I0YRX5</accession>
<organism evidence="1 2">
    <name type="scientific">Coccomyxa subellipsoidea (strain C-169)</name>
    <name type="common">Green microalga</name>
    <dbReference type="NCBI Taxonomy" id="574566"/>
    <lineage>
        <taxon>Eukaryota</taxon>
        <taxon>Viridiplantae</taxon>
        <taxon>Chlorophyta</taxon>
        <taxon>core chlorophytes</taxon>
        <taxon>Trebouxiophyceae</taxon>
        <taxon>Trebouxiophyceae incertae sedis</taxon>
        <taxon>Coccomyxaceae</taxon>
        <taxon>Coccomyxa</taxon>
        <taxon>Coccomyxa subellipsoidea</taxon>
    </lineage>
</organism>
<dbReference type="Pfam" id="PF20711">
    <property type="entry name" value="DUF6825"/>
    <property type="match status" value="1"/>
</dbReference>
<name>I0YRX5_COCSC</name>
<dbReference type="Proteomes" id="UP000007264">
    <property type="component" value="Unassembled WGS sequence"/>
</dbReference>
<comment type="caution">
    <text evidence="1">The sequence shown here is derived from an EMBL/GenBank/DDBJ whole genome shotgun (WGS) entry which is preliminary data.</text>
</comment>
<dbReference type="InterPro" id="IPR040003">
    <property type="entry name" value="PG18-like"/>
</dbReference>
<reference evidence="1 2" key="1">
    <citation type="journal article" date="2012" name="Genome Biol.">
        <title>The genome of the polar eukaryotic microalga coccomyxa subellipsoidea reveals traits of cold adaptation.</title>
        <authorList>
            <person name="Blanc G."/>
            <person name="Agarkova I."/>
            <person name="Grimwood J."/>
            <person name="Kuo A."/>
            <person name="Brueggeman A."/>
            <person name="Dunigan D."/>
            <person name="Gurnon J."/>
            <person name="Ladunga I."/>
            <person name="Lindquist E."/>
            <person name="Lucas S."/>
            <person name="Pangilinan J."/>
            <person name="Proschold T."/>
            <person name="Salamov A."/>
            <person name="Schmutz J."/>
            <person name="Weeks D."/>
            <person name="Yamada T."/>
            <person name="Claverie J.M."/>
            <person name="Grigoriev I."/>
            <person name="Van Etten J."/>
            <person name="Lomsadze A."/>
            <person name="Borodovsky M."/>
        </authorList>
    </citation>
    <scope>NUCLEOTIDE SEQUENCE [LARGE SCALE GENOMIC DNA]</scope>
    <source>
        <strain evidence="1 2">C-169</strain>
    </source>
</reference>
<dbReference type="GeneID" id="17039126"/>